<name>A0A3G1A8T5_9CREN</name>
<dbReference type="GO" id="GO:0003700">
    <property type="term" value="F:DNA-binding transcription factor activity"/>
    <property type="evidence" value="ECO:0007669"/>
    <property type="project" value="InterPro"/>
</dbReference>
<dbReference type="InterPro" id="IPR036388">
    <property type="entry name" value="WH-like_DNA-bd_sf"/>
</dbReference>
<dbReference type="Pfam" id="PF14947">
    <property type="entry name" value="HTH_45"/>
    <property type="match status" value="1"/>
</dbReference>
<feature type="domain" description="HTH arsR-type" evidence="1">
    <location>
        <begin position="6"/>
        <end position="79"/>
    </location>
</feature>
<protein>
    <recommendedName>
        <fullName evidence="1">HTH arsR-type domain-containing protein</fullName>
    </recommendedName>
</protein>
<organism evidence="2 3">
    <name type="scientific">Thermofilum adornatum 1505</name>
    <dbReference type="NCBI Taxonomy" id="697581"/>
    <lineage>
        <taxon>Archaea</taxon>
        <taxon>Thermoproteota</taxon>
        <taxon>Thermoprotei</taxon>
        <taxon>Thermofilales</taxon>
        <taxon>Thermofilaceae</taxon>
        <taxon>Thermofilum</taxon>
    </lineage>
</organism>
<evidence type="ECO:0000313" key="3">
    <source>
        <dbReference type="Proteomes" id="UP000266720"/>
    </source>
</evidence>
<dbReference type="AlphaFoldDB" id="A0A3G1A8T5"/>
<dbReference type="SMART" id="SM00418">
    <property type="entry name" value="HTH_ARSR"/>
    <property type="match status" value="1"/>
</dbReference>
<gene>
    <name evidence="2" type="ORF">TCARB_0897</name>
</gene>
<sequence length="91" mass="10255">MKERRSKLQILADILEALAQSGEMNISQLLTAANLSYDRLSKYLSELEANNLVVIERQSLEVKIKPTSKGLSFLQEYKKIKEIAIAFGISL</sequence>
<dbReference type="Proteomes" id="UP000266720">
    <property type="component" value="Chromosome"/>
</dbReference>
<dbReference type="GeneID" id="25406321"/>
<dbReference type="KEGG" id="tcb:TCARB_0897"/>
<dbReference type="Gene3D" id="1.10.10.10">
    <property type="entry name" value="Winged helix-like DNA-binding domain superfamily/Winged helix DNA-binding domain"/>
    <property type="match status" value="1"/>
</dbReference>
<evidence type="ECO:0000313" key="2">
    <source>
        <dbReference type="EMBL" id="AJB41947.1"/>
    </source>
</evidence>
<dbReference type="InterPro" id="IPR036390">
    <property type="entry name" value="WH_DNA-bd_sf"/>
</dbReference>
<proteinExistence type="predicted"/>
<dbReference type="InterPro" id="IPR038723">
    <property type="entry name" value="ArnR1-like_HTH"/>
</dbReference>
<evidence type="ECO:0000259" key="1">
    <source>
        <dbReference type="SMART" id="SM00418"/>
    </source>
</evidence>
<dbReference type="GeneID" id="16574443"/>
<dbReference type="STRING" id="697581.TCARB_0897"/>
<dbReference type="RefSeq" id="WP_020963444.1">
    <property type="nucleotide sequence ID" value="NZ_CP007493.1"/>
</dbReference>
<dbReference type="SUPFAM" id="SSF46785">
    <property type="entry name" value="Winged helix' DNA-binding domain"/>
    <property type="match status" value="1"/>
</dbReference>
<dbReference type="InterPro" id="IPR001845">
    <property type="entry name" value="HTH_ArsR_DNA-bd_dom"/>
</dbReference>
<reference evidence="3" key="1">
    <citation type="book" date="2010" name="EXTREMOPHILES" publisher="0:0-0">
        <title>Complete genome sequences of ten hyperthermophilic archaea reveal their metabolic capabilities and possible ecological roles.</title>
        <editorList>
            <person name="?"/>
        </editorList>
        <authorList>
            <person name="Ravin N.V."/>
            <person name="Mardanov A.V."/>
            <person name="Bonch-Osmolovskaya E.A."/>
            <person name="Skryabin K.G."/>
        </authorList>
    </citation>
    <scope>NUCLEOTIDE SEQUENCE [LARGE SCALE GENOMIC DNA]</scope>
    <source>
        <strain evidence="3">1505</strain>
    </source>
</reference>
<accession>A0A3G1A8T5</accession>
<dbReference type="EMBL" id="CP007493">
    <property type="protein sequence ID" value="AJB41947.1"/>
    <property type="molecule type" value="Genomic_DNA"/>
</dbReference>